<name>A0A2I7SL49_9FLAO</name>
<dbReference type="EMBL" id="CP025938">
    <property type="protein sequence ID" value="AUS06646.1"/>
    <property type="molecule type" value="Genomic_DNA"/>
</dbReference>
<gene>
    <name evidence="1" type="ORF">C1A40_14875</name>
</gene>
<protein>
    <submittedName>
        <fullName evidence="1">Uncharacterized protein</fullName>
    </submittedName>
</protein>
<reference evidence="2" key="1">
    <citation type="submission" date="2018-01" db="EMBL/GenBank/DDBJ databases">
        <title>Complete genome of Tamlana sp. UJ94.</title>
        <authorList>
            <person name="Jung J."/>
            <person name="Chung D."/>
            <person name="Bae S.S."/>
            <person name="Baek K."/>
        </authorList>
    </citation>
    <scope>NUCLEOTIDE SEQUENCE [LARGE SCALE GENOMIC DNA]</scope>
    <source>
        <strain evidence="2">UJ94</strain>
    </source>
</reference>
<sequence>MTEAVINFPISANGERKVSKLNEMIHLKADSSSKVCLVFVIGGDKREELIIIYSAFTGRNFDE</sequence>
<evidence type="ECO:0000313" key="2">
    <source>
        <dbReference type="Proteomes" id="UP000236592"/>
    </source>
</evidence>
<dbReference type="OrthoDB" id="9812811at2"/>
<dbReference type="RefSeq" id="WP_102996583.1">
    <property type="nucleotide sequence ID" value="NZ_CP025938.1"/>
</dbReference>
<accession>A0A2I7SL49</accession>
<dbReference type="KEGG" id="taj:C1A40_14875"/>
<keyword evidence="2" id="KW-1185">Reference proteome</keyword>
<organism evidence="1 2">
    <name type="scientific">Pseudotamlana carrageenivorans</name>
    <dbReference type="NCBI Taxonomy" id="2069432"/>
    <lineage>
        <taxon>Bacteria</taxon>
        <taxon>Pseudomonadati</taxon>
        <taxon>Bacteroidota</taxon>
        <taxon>Flavobacteriia</taxon>
        <taxon>Flavobacteriales</taxon>
        <taxon>Flavobacteriaceae</taxon>
        <taxon>Pseudotamlana</taxon>
    </lineage>
</organism>
<dbReference type="AlphaFoldDB" id="A0A2I7SL49"/>
<proteinExistence type="predicted"/>
<dbReference type="Proteomes" id="UP000236592">
    <property type="component" value="Chromosome"/>
</dbReference>
<evidence type="ECO:0000313" key="1">
    <source>
        <dbReference type="EMBL" id="AUS06646.1"/>
    </source>
</evidence>